<sequence>MEASQKKKLEDQIKKDEYFIQKMHSMGEKFCSYPLIIDAIRDAEERIKSNKAELETPSEA</sequence>
<dbReference type="AlphaFoldDB" id="A0A5N1IIB1"/>
<keyword evidence="2" id="KW-1185">Reference proteome</keyword>
<protein>
    <submittedName>
        <fullName evidence="1">Uncharacterized protein</fullName>
    </submittedName>
</protein>
<gene>
    <name evidence="1" type="ORF">F0P94_17605</name>
</gene>
<comment type="caution">
    <text evidence="1">The sequence shown here is derived from an EMBL/GenBank/DDBJ whole genome shotgun (WGS) entry which is preliminary data.</text>
</comment>
<name>A0A5N1IIB1_9BACT</name>
<proteinExistence type="predicted"/>
<reference evidence="1 2" key="1">
    <citation type="submission" date="2019-09" db="EMBL/GenBank/DDBJ databases">
        <title>Genome sequence of Adhaeribacter sp. M2.</title>
        <authorList>
            <person name="Srinivasan S."/>
        </authorList>
    </citation>
    <scope>NUCLEOTIDE SEQUENCE [LARGE SCALE GENOMIC DNA]</scope>
    <source>
        <strain evidence="1 2">M2</strain>
    </source>
</reference>
<dbReference type="Proteomes" id="UP000326570">
    <property type="component" value="Unassembled WGS sequence"/>
</dbReference>
<accession>A0A5N1IIB1</accession>
<dbReference type="EMBL" id="VTWT01000012">
    <property type="protein sequence ID" value="KAA9325403.1"/>
    <property type="molecule type" value="Genomic_DNA"/>
</dbReference>
<evidence type="ECO:0000313" key="2">
    <source>
        <dbReference type="Proteomes" id="UP000326570"/>
    </source>
</evidence>
<evidence type="ECO:0000313" key="1">
    <source>
        <dbReference type="EMBL" id="KAA9325403.1"/>
    </source>
</evidence>
<dbReference type="RefSeq" id="WP_150905505.1">
    <property type="nucleotide sequence ID" value="NZ_VTWT01000012.1"/>
</dbReference>
<organism evidence="1 2">
    <name type="scientific">Adhaeribacter soli</name>
    <dbReference type="NCBI Taxonomy" id="2607655"/>
    <lineage>
        <taxon>Bacteria</taxon>
        <taxon>Pseudomonadati</taxon>
        <taxon>Bacteroidota</taxon>
        <taxon>Cytophagia</taxon>
        <taxon>Cytophagales</taxon>
        <taxon>Hymenobacteraceae</taxon>
        <taxon>Adhaeribacter</taxon>
    </lineage>
</organism>